<dbReference type="SUPFAM" id="SSF100920">
    <property type="entry name" value="Heat shock protein 70kD (HSP70), peptide-binding domain"/>
    <property type="match status" value="1"/>
</dbReference>
<feature type="region of interest" description="Disordered" evidence="4">
    <location>
        <begin position="641"/>
        <end position="694"/>
    </location>
</feature>
<dbReference type="FunFam" id="1.20.1270.10:FF:000002">
    <property type="entry name" value="Heat shock 70 kDa protein 4"/>
    <property type="match status" value="1"/>
</dbReference>
<dbReference type="GO" id="GO:0140662">
    <property type="term" value="F:ATP-dependent protein folding chaperone"/>
    <property type="evidence" value="ECO:0007669"/>
    <property type="project" value="InterPro"/>
</dbReference>
<evidence type="ECO:0000256" key="2">
    <source>
        <dbReference type="ARBA" id="ARBA00022741"/>
    </source>
</evidence>
<dbReference type="InterPro" id="IPR029047">
    <property type="entry name" value="HSP70_peptide-bd_sf"/>
</dbReference>
<dbReference type="PRINTS" id="PR00301">
    <property type="entry name" value="HEATSHOCK70"/>
</dbReference>
<dbReference type="InterPro" id="IPR013126">
    <property type="entry name" value="Hsp_70_fam"/>
</dbReference>
<dbReference type="PANTHER" id="PTHR45639:SF4">
    <property type="entry name" value="HSC70CB, ISOFORM G"/>
    <property type="match status" value="1"/>
</dbReference>
<evidence type="ECO:0000313" key="5">
    <source>
        <dbReference type="EMBL" id="GMM51807.1"/>
    </source>
</evidence>
<dbReference type="InterPro" id="IPR029048">
    <property type="entry name" value="HSP70_C_sf"/>
</dbReference>
<organism evidence="5 6">
    <name type="scientific">Starmerella bacillaris</name>
    <name type="common">Yeast</name>
    <name type="synonym">Candida zemplinina</name>
    <dbReference type="NCBI Taxonomy" id="1247836"/>
    <lineage>
        <taxon>Eukaryota</taxon>
        <taxon>Fungi</taxon>
        <taxon>Dikarya</taxon>
        <taxon>Ascomycota</taxon>
        <taxon>Saccharomycotina</taxon>
        <taxon>Dipodascomycetes</taxon>
        <taxon>Dipodascales</taxon>
        <taxon>Trichomonascaceae</taxon>
        <taxon>Starmerella</taxon>
    </lineage>
</organism>
<dbReference type="SUPFAM" id="SSF100934">
    <property type="entry name" value="Heat shock protein 70kD (HSP70), C-terminal subdomain"/>
    <property type="match status" value="1"/>
</dbReference>
<dbReference type="Proteomes" id="UP001362899">
    <property type="component" value="Unassembled WGS sequence"/>
</dbReference>
<dbReference type="Gene3D" id="3.90.640.10">
    <property type="entry name" value="Actin, Chain A, domain 4"/>
    <property type="match status" value="1"/>
</dbReference>
<reference evidence="5 6" key="1">
    <citation type="journal article" date="2023" name="Elife">
        <title>Identification of key yeast species and microbe-microbe interactions impacting larval growth of Drosophila in the wild.</title>
        <authorList>
            <person name="Mure A."/>
            <person name="Sugiura Y."/>
            <person name="Maeda R."/>
            <person name="Honda K."/>
            <person name="Sakurai N."/>
            <person name="Takahashi Y."/>
            <person name="Watada M."/>
            <person name="Katoh T."/>
            <person name="Gotoh A."/>
            <person name="Gotoh Y."/>
            <person name="Taniguchi I."/>
            <person name="Nakamura K."/>
            <person name="Hayashi T."/>
            <person name="Katayama T."/>
            <person name="Uemura T."/>
            <person name="Hattori Y."/>
        </authorList>
    </citation>
    <scope>NUCLEOTIDE SEQUENCE [LARGE SCALE GENOMIC DNA]</scope>
    <source>
        <strain evidence="5 6">SB-73</strain>
    </source>
</reference>
<dbReference type="PANTHER" id="PTHR45639">
    <property type="entry name" value="HSC70CB, ISOFORM G-RELATED"/>
    <property type="match status" value="1"/>
</dbReference>
<dbReference type="GO" id="GO:0005634">
    <property type="term" value="C:nucleus"/>
    <property type="evidence" value="ECO:0007669"/>
    <property type="project" value="TreeGrafter"/>
</dbReference>
<dbReference type="InterPro" id="IPR018181">
    <property type="entry name" value="Heat_shock_70_CS"/>
</dbReference>
<feature type="compositionally biased region" description="Basic and acidic residues" evidence="4">
    <location>
        <begin position="641"/>
        <end position="652"/>
    </location>
</feature>
<evidence type="ECO:0000313" key="6">
    <source>
        <dbReference type="Proteomes" id="UP001362899"/>
    </source>
</evidence>
<dbReference type="Gene3D" id="1.20.1270.10">
    <property type="match status" value="1"/>
</dbReference>
<dbReference type="GO" id="GO:0005829">
    <property type="term" value="C:cytosol"/>
    <property type="evidence" value="ECO:0007669"/>
    <property type="project" value="TreeGrafter"/>
</dbReference>
<dbReference type="PROSITE" id="PS01036">
    <property type="entry name" value="HSP70_3"/>
    <property type="match status" value="1"/>
</dbReference>
<gene>
    <name evidence="5" type="ORF">DASB73_027700</name>
</gene>
<dbReference type="Gene3D" id="2.60.34.10">
    <property type="entry name" value="Substrate Binding Domain Of DNAk, Chain A, domain 1"/>
    <property type="match status" value="1"/>
</dbReference>
<comment type="similarity">
    <text evidence="1">Belongs to the heat shock protein 70 family.</text>
</comment>
<evidence type="ECO:0000256" key="4">
    <source>
        <dbReference type="SAM" id="MobiDB-lite"/>
    </source>
</evidence>
<dbReference type="AlphaFoldDB" id="A0AAV5RL53"/>
<keyword evidence="2" id="KW-0547">Nucleotide-binding</keyword>
<dbReference type="Pfam" id="PF00012">
    <property type="entry name" value="HSP70"/>
    <property type="match status" value="1"/>
</dbReference>
<dbReference type="InterPro" id="IPR043129">
    <property type="entry name" value="ATPase_NBD"/>
</dbReference>
<dbReference type="SUPFAM" id="SSF53067">
    <property type="entry name" value="Actin-like ATPase domain"/>
    <property type="match status" value="2"/>
</dbReference>
<feature type="compositionally biased region" description="Basic and acidic residues" evidence="4">
    <location>
        <begin position="661"/>
        <end position="685"/>
    </location>
</feature>
<comment type="caution">
    <text evidence="5">The sequence shown here is derived from an EMBL/GenBank/DDBJ whole genome shotgun (WGS) entry which is preliminary data.</text>
</comment>
<keyword evidence="3" id="KW-0067">ATP-binding</keyword>
<dbReference type="GO" id="GO:0005524">
    <property type="term" value="F:ATP binding"/>
    <property type="evidence" value="ECO:0007669"/>
    <property type="project" value="UniProtKB-KW"/>
</dbReference>
<dbReference type="Gene3D" id="3.30.30.30">
    <property type="match status" value="1"/>
</dbReference>
<dbReference type="EMBL" id="BTGC01000008">
    <property type="protein sequence ID" value="GMM51807.1"/>
    <property type="molecule type" value="Genomic_DNA"/>
</dbReference>
<dbReference type="FunFam" id="3.90.640.10:FF:000004">
    <property type="entry name" value="Heat shock 70 kDa protein 4"/>
    <property type="match status" value="1"/>
</dbReference>
<dbReference type="FunFam" id="3.30.30.30:FF:000002">
    <property type="entry name" value="Heat shock 70 kDa protein 4"/>
    <property type="match status" value="1"/>
</dbReference>
<evidence type="ECO:0000256" key="3">
    <source>
        <dbReference type="ARBA" id="ARBA00022840"/>
    </source>
</evidence>
<sequence>MSVSVPVGIDFGTGKTVLGVARNRGIDIVVNEVSNRSTPSLVGFGYKNRFLGESAKSQETSNIKNTVSSLKRLVGRSKDDPDMEEERQFNASQIVPVNDVAGVKVNYLGKPHEFTFTQLSAMFFNKLKQTLLADTHGNINDVVISVPPYFVDAQRRAVADAAVIAGLNPVRIINDVSAAAIGHGVFRTDLPEDSYKTIAVVDIGYSDYTVSIVSLKKGEGRVLATECSKDFGGRNIDLIIAKHFTELFKEKYKIDVTTNPKAWGRVLQQSEKLKKILSANSTGMFNVESLMNDIDVSASMKRSELEEYLQPVLEQLHIPIDNALAAAGIKAEDLDAVEVIGGSTRVPSVKEKIAEAFGKPLSFTMNQDEAIARGAAFVCAVHSPLVRVRPFKFEDYNNHSVTFSWEKSGDEDTDHLEVFPKGSPFPSTKVITLYRDQDFSLSADYTNPSELHAGINPHVGTWKIVGVKPTESGEPSVVKLKIRQDPSGLYLIESAYISEEAEVEETVPGAEGEEPKTQTVKKWVKKADLIVEHYAVQLSVGERDKLVELEAQMAAEDKLVEDTENKKNALEEYIYDIRDKLEGVLAEFVQGDEKERLTKLTDAAEEWLYGDGEDATKGLYVAKLEELTSIGNLIKGRHSSKLEADRQAKQAKLEAQQQQKMAEKLQADKAAREAKEKEDNEKSSEQDANMPDQE</sequence>
<protein>
    <submittedName>
        <fullName evidence="5">Adenyl-nucleotide exchange factor</fullName>
    </submittedName>
</protein>
<dbReference type="Gene3D" id="3.30.420.40">
    <property type="match status" value="2"/>
</dbReference>
<accession>A0AAV5RL53</accession>
<proteinExistence type="inferred from homology"/>
<evidence type="ECO:0000256" key="1">
    <source>
        <dbReference type="ARBA" id="ARBA00007381"/>
    </source>
</evidence>
<keyword evidence="6" id="KW-1185">Reference proteome</keyword>
<name>A0AAV5RL53_STABA</name>